<sequence>MTTSKKDASKASKLLRTSKSATVRSVAGSDLAGAKKKATKKKK</sequence>
<feature type="compositionally biased region" description="Basic residues" evidence="1">
    <location>
        <begin position="34"/>
        <end position="43"/>
    </location>
</feature>
<reference evidence="2 3" key="1">
    <citation type="submission" date="2020-08" db="EMBL/GenBank/DDBJ databases">
        <title>Genomic Encyclopedia of Type Strains, Phase IV (KMG-V): Genome sequencing to study the core and pangenomes of soil and plant-associated prokaryotes.</title>
        <authorList>
            <person name="Whitman W."/>
        </authorList>
    </citation>
    <scope>NUCLEOTIDE SEQUENCE [LARGE SCALE GENOMIC DNA]</scope>
    <source>
        <strain evidence="2 3">X5P3</strain>
    </source>
</reference>
<feature type="compositionally biased region" description="Basic and acidic residues" evidence="1">
    <location>
        <begin position="1"/>
        <end position="10"/>
    </location>
</feature>
<dbReference type="EMBL" id="JACHIO010000008">
    <property type="protein sequence ID" value="MBB5063933.1"/>
    <property type="molecule type" value="Genomic_DNA"/>
</dbReference>
<evidence type="ECO:0000313" key="3">
    <source>
        <dbReference type="Proteomes" id="UP000584867"/>
    </source>
</evidence>
<name>A0A7W8E8Y5_9BACT</name>
<dbReference type="Proteomes" id="UP000584867">
    <property type="component" value="Unassembled WGS sequence"/>
</dbReference>
<proteinExistence type="predicted"/>
<evidence type="ECO:0000313" key="2">
    <source>
        <dbReference type="EMBL" id="MBB5063933.1"/>
    </source>
</evidence>
<comment type="caution">
    <text evidence="2">The sequence shown here is derived from an EMBL/GenBank/DDBJ whole genome shotgun (WGS) entry which is preliminary data.</text>
</comment>
<evidence type="ECO:0000256" key="1">
    <source>
        <dbReference type="SAM" id="MobiDB-lite"/>
    </source>
</evidence>
<protein>
    <submittedName>
        <fullName evidence="2">Uncharacterized protein</fullName>
    </submittedName>
</protein>
<organism evidence="2 3">
    <name type="scientific">Granulicella mallensis</name>
    <dbReference type="NCBI Taxonomy" id="940614"/>
    <lineage>
        <taxon>Bacteria</taxon>
        <taxon>Pseudomonadati</taxon>
        <taxon>Acidobacteriota</taxon>
        <taxon>Terriglobia</taxon>
        <taxon>Terriglobales</taxon>
        <taxon>Acidobacteriaceae</taxon>
        <taxon>Granulicella</taxon>
    </lineage>
</organism>
<gene>
    <name evidence="2" type="ORF">HDF15_002281</name>
</gene>
<accession>A0A7W8E8Y5</accession>
<dbReference type="RefSeq" id="WP_260331007.1">
    <property type="nucleotide sequence ID" value="NZ_JACHIO010000008.1"/>
</dbReference>
<dbReference type="AlphaFoldDB" id="A0A7W8E8Y5"/>
<feature type="region of interest" description="Disordered" evidence="1">
    <location>
        <begin position="1"/>
        <end position="43"/>
    </location>
</feature>